<gene>
    <name evidence="4" type="ORF">E6K81_15620</name>
</gene>
<keyword evidence="3" id="KW-1133">Transmembrane helix</keyword>
<evidence type="ECO:0000256" key="2">
    <source>
        <dbReference type="ARBA" id="ARBA00022803"/>
    </source>
</evidence>
<keyword evidence="3" id="KW-0472">Membrane</keyword>
<accession>A0A538TZQ9</accession>
<evidence type="ECO:0000313" key="4">
    <source>
        <dbReference type="EMBL" id="TMQ69146.1"/>
    </source>
</evidence>
<proteinExistence type="predicted"/>
<evidence type="ECO:0000256" key="3">
    <source>
        <dbReference type="SAM" id="Phobius"/>
    </source>
</evidence>
<keyword evidence="3" id="KW-0812">Transmembrane</keyword>
<feature type="transmembrane region" description="Helical" evidence="3">
    <location>
        <begin position="74"/>
        <end position="95"/>
    </location>
</feature>
<dbReference type="AlphaFoldDB" id="A0A538TZQ9"/>
<dbReference type="Proteomes" id="UP000319771">
    <property type="component" value="Unassembled WGS sequence"/>
</dbReference>
<comment type="caution">
    <text evidence="4">The sequence shown here is derived from an EMBL/GenBank/DDBJ whole genome shotgun (WGS) entry which is preliminary data.</text>
</comment>
<dbReference type="InterPro" id="IPR052346">
    <property type="entry name" value="O-mannosyl-transferase_TMTC"/>
</dbReference>
<evidence type="ECO:0000256" key="1">
    <source>
        <dbReference type="ARBA" id="ARBA00022737"/>
    </source>
</evidence>
<name>A0A538TZQ9_UNCEI</name>
<dbReference type="EMBL" id="VBPB01000336">
    <property type="protein sequence ID" value="TMQ69146.1"/>
    <property type="molecule type" value="Genomic_DNA"/>
</dbReference>
<evidence type="ECO:0000313" key="5">
    <source>
        <dbReference type="Proteomes" id="UP000319771"/>
    </source>
</evidence>
<organism evidence="4 5">
    <name type="scientific">Eiseniibacteriota bacterium</name>
    <dbReference type="NCBI Taxonomy" id="2212470"/>
    <lineage>
        <taxon>Bacteria</taxon>
        <taxon>Candidatus Eiseniibacteriota</taxon>
    </lineage>
</organism>
<dbReference type="PANTHER" id="PTHR44227:SF3">
    <property type="entry name" value="PROTEIN O-MANNOSYL-TRANSFERASE TMTC4"/>
    <property type="match status" value="1"/>
</dbReference>
<sequence>MAAGWDGCCWGISGPRSRGPPGCGGRPWCSATGSTAGRHIPAVALLVLASGAGVWAAWLAALAFAAMPAHAECVAWISGRTDIFCALFGLAALWLDARARRAGRPWPGALAALALALALLSKESGVPLVGVLVGSSLTSRSPRSISRCTRGGPPIRV</sequence>
<reference evidence="4 5" key="1">
    <citation type="journal article" date="2019" name="Nat. Microbiol.">
        <title>Mediterranean grassland soil C-N compound turnover is dependent on rainfall and depth, and is mediated by genomically divergent microorganisms.</title>
        <authorList>
            <person name="Diamond S."/>
            <person name="Andeer P.F."/>
            <person name="Li Z."/>
            <person name="Crits-Christoph A."/>
            <person name="Burstein D."/>
            <person name="Anantharaman K."/>
            <person name="Lane K.R."/>
            <person name="Thomas B.C."/>
            <person name="Pan C."/>
            <person name="Northen T.R."/>
            <person name="Banfield J.F."/>
        </authorList>
    </citation>
    <scope>NUCLEOTIDE SEQUENCE [LARGE SCALE GENOMIC DNA]</scope>
    <source>
        <strain evidence="4">WS_11</strain>
    </source>
</reference>
<protein>
    <submittedName>
        <fullName evidence="4">Uncharacterized protein</fullName>
    </submittedName>
</protein>
<feature type="transmembrane region" description="Helical" evidence="3">
    <location>
        <begin position="43"/>
        <end position="68"/>
    </location>
</feature>
<keyword evidence="2" id="KW-0802">TPR repeat</keyword>
<dbReference type="PANTHER" id="PTHR44227">
    <property type="match status" value="1"/>
</dbReference>
<keyword evidence="1" id="KW-0677">Repeat</keyword>